<dbReference type="EMBL" id="PYDT01000007">
    <property type="protein sequence ID" value="THU55375.1"/>
    <property type="molecule type" value="Genomic_DNA"/>
</dbReference>
<evidence type="ECO:0000313" key="2">
    <source>
        <dbReference type="EMBL" id="THU55375.1"/>
    </source>
</evidence>
<accession>A0A4S8J262</accession>
<evidence type="ECO:0000256" key="1">
    <source>
        <dbReference type="SAM" id="MobiDB-lite"/>
    </source>
</evidence>
<sequence>MGRIKAHKWRDLLQMKITWITRIGLGFREQLGIELGFGQSAVIQGRDRGLVTHHSSPTLFFAPHCCIVAWKDVFATRRRRAAIFGGRSVWAWNLEYEFSNHASLVDRFSYVAFDTEFPGFLYSTRRPHRLLPPSLRYAILKANVDEMDLVNSASPSSTPPATSPTSAPAAGSVRVGVQLPGIRPSDATPTRRTPSTCSAPVASDFDRLPLYGIDSGHFAAHLYRSGLVAHCRFCRPHSTRWIAFHSCYDFAYLIKVLGNGRPLPDTLEEFLGLVNLLFGETVDLKHMMRGCKGLFGGLENVARTPGCHAKLGSRIKLDQIAW</sequence>
<keyword evidence="3" id="KW-1185">Reference proteome</keyword>
<dbReference type="GO" id="GO:0030014">
    <property type="term" value="C:CCR4-NOT complex"/>
    <property type="evidence" value="ECO:0007669"/>
    <property type="project" value="InterPro"/>
</dbReference>
<dbReference type="SUPFAM" id="SSF53098">
    <property type="entry name" value="Ribonuclease H-like"/>
    <property type="match status" value="1"/>
</dbReference>
<feature type="region of interest" description="Disordered" evidence="1">
    <location>
        <begin position="151"/>
        <end position="171"/>
    </location>
</feature>
<dbReference type="Proteomes" id="UP000317650">
    <property type="component" value="Chromosome 11"/>
</dbReference>
<dbReference type="InterPro" id="IPR039637">
    <property type="entry name" value="CNOT7/CNOT8/Pop2"/>
</dbReference>
<comment type="caution">
    <text evidence="2">The sequence shown here is derived from an EMBL/GenBank/DDBJ whole genome shotgun (WGS) entry which is preliminary data.</text>
</comment>
<dbReference type="PANTHER" id="PTHR10797">
    <property type="entry name" value="CCR4-NOT TRANSCRIPTION COMPLEX SUBUNIT"/>
    <property type="match status" value="1"/>
</dbReference>
<dbReference type="AlphaFoldDB" id="A0A4S8J262"/>
<dbReference type="GO" id="GO:0003676">
    <property type="term" value="F:nucleic acid binding"/>
    <property type="evidence" value="ECO:0007669"/>
    <property type="project" value="InterPro"/>
</dbReference>
<dbReference type="Gene3D" id="3.30.420.10">
    <property type="entry name" value="Ribonuclease H-like superfamily/Ribonuclease H"/>
    <property type="match status" value="2"/>
</dbReference>
<gene>
    <name evidence="2" type="ORF">C4D60_Mb11t05890</name>
</gene>
<dbReference type="InterPro" id="IPR012337">
    <property type="entry name" value="RNaseH-like_sf"/>
</dbReference>
<protein>
    <submittedName>
        <fullName evidence="2">Uncharacterized protein</fullName>
    </submittedName>
</protein>
<evidence type="ECO:0000313" key="3">
    <source>
        <dbReference type="Proteomes" id="UP000317650"/>
    </source>
</evidence>
<organism evidence="2 3">
    <name type="scientific">Musa balbisiana</name>
    <name type="common">Banana</name>
    <dbReference type="NCBI Taxonomy" id="52838"/>
    <lineage>
        <taxon>Eukaryota</taxon>
        <taxon>Viridiplantae</taxon>
        <taxon>Streptophyta</taxon>
        <taxon>Embryophyta</taxon>
        <taxon>Tracheophyta</taxon>
        <taxon>Spermatophyta</taxon>
        <taxon>Magnoliopsida</taxon>
        <taxon>Liliopsida</taxon>
        <taxon>Zingiberales</taxon>
        <taxon>Musaceae</taxon>
        <taxon>Musa</taxon>
    </lineage>
</organism>
<dbReference type="STRING" id="52838.A0A4S8J262"/>
<reference evidence="2 3" key="1">
    <citation type="journal article" date="2019" name="Nat. Plants">
        <title>Genome sequencing of Musa balbisiana reveals subgenome evolution and function divergence in polyploid bananas.</title>
        <authorList>
            <person name="Yao X."/>
        </authorList>
    </citation>
    <scope>NUCLEOTIDE SEQUENCE [LARGE SCALE GENOMIC DNA]</scope>
    <source>
        <strain evidence="3">cv. DH-PKW</strain>
        <tissue evidence="2">Leaves</tissue>
    </source>
</reference>
<proteinExistence type="predicted"/>
<name>A0A4S8J262_MUSBA</name>
<dbReference type="InterPro" id="IPR036397">
    <property type="entry name" value="RNaseH_sf"/>
</dbReference>
<dbReference type="GO" id="GO:0004535">
    <property type="term" value="F:poly(A)-specific ribonuclease activity"/>
    <property type="evidence" value="ECO:0007669"/>
    <property type="project" value="InterPro"/>
</dbReference>